<organism evidence="2 3">
    <name type="scientific">Exophiala spinifera</name>
    <dbReference type="NCBI Taxonomy" id="91928"/>
    <lineage>
        <taxon>Eukaryota</taxon>
        <taxon>Fungi</taxon>
        <taxon>Dikarya</taxon>
        <taxon>Ascomycota</taxon>
        <taxon>Pezizomycotina</taxon>
        <taxon>Eurotiomycetes</taxon>
        <taxon>Chaetothyriomycetidae</taxon>
        <taxon>Chaetothyriales</taxon>
        <taxon>Herpotrichiellaceae</taxon>
        <taxon>Exophiala</taxon>
    </lineage>
</organism>
<name>A0A0D2AZA7_9EURO</name>
<dbReference type="Proteomes" id="UP000053328">
    <property type="component" value="Unassembled WGS sequence"/>
</dbReference>
<accession>A0A0D2AZA7</accession>
<feature type="compositionally biased region" description="Low complexity" evidence="1">
    <location>
        <begin position="210"/>
        <end position="224"/>
    </location>
</feature>
<dbReference type="AlphaFoldDB" id="A0A0D2AZA7"/>
<feature type="compositionally biased region" description="Low complexity" evidence="1">
    <location>
        <begin position="231"/>
        <end position="240"/>
    </location>
</feature>
<proteinExistence type="predicted"/>
<feature type="compositionally biased region" description="Acidic residues" evidence="1">
    <location>
        <begin position="262"/>
        <end position="283"/>
    </location>
</feature>
<feature type="compositionally biased region" description="Polar residues" evidence="1">
    <location>
        <begin position="38"/>
        <end position="47"/>
    </location>
</feature>
<feature type="compositionally biased region" description="Basic and acidic residues" evidence="1">
    <location>
        <begin position="52"/>
        <end position="88"/>
    </location>
</feature>
<dbReference type="HOGENOM" id="CLU_029857_1_0_1"/>
<dbReference type="GeneID" id="27336155"/>
<evidence type="ECO:0000313" key="3">
    <source>
        <dbReference type="Proteomes" id="UP000053328"/>
    </source>
</evidence>
<reference evidence="2 3" key="1">
    <citation type="submission" date="2015-01" db="EMBL/GenBank/DDBJ databases">
        <title>The Genome Sequence of Exophiala spinifera CBS89968.</title>
        <authorList>
            <consortium name="The Broad Institute Genomics Platform"/>
            <person name="Cuomo C."/>
            <person name="de Hoog S."/>
            <person name="Gorbushina A."/>
            <person name="Stielow B."/>
            <person name="Teixiera M."/>
            <person name="Abouelleil A."/>
            <person name="Chapman S.B."/>
            <person name="Priest M."/>
            <person name="Young S.K."/>
            <person name="Wortman J."/>
            <person name="Nusbaum C."/>
            <person name="Birren B."/>
        </authorList>
    </citation>
    <scope>NUCLEOTIDE SEQUENCE [LARGE SCALE GENOMIC DNA]</scope>
    <source>
        <strain evidence="2 3">CBS 89968</strain>
    </source>
</reference>
<dbReference type="VEuPathDB" id="FungiDB:PV08_09072"/>
<dbReference type="RefSeq" id="XP_016232016.1">
    <property type="nucleotide sequence ID" value="XM_016383393.1"/>
</dbReference>
<evidence type="ECO:0000313" key="2">
    <source>
        <dbReference type="EMBL" id="KIW11800.1"/>
    </source>
</evidence>
<gene>
    <name evidence="2" type="ORF">PV08_09072</name>
</gene>
<dbReference type="OrthoDB" id="4160836at2759"/>
<evidence type="ECO:0000256" key="1">
    <source>
        <dbReference type="SAM" id="MobiDB-lite"/>
    </source>
</evidence>
<keyword evidence="3" id="KW-1185">Reference proteome</keyword>
<feature type="compositionally biased region" description="Low complexity" evidence="1">
    <location>
        <begin position="173"/>
        <end position="188"/>
    </location>
</feature>
<feature type="compositionally biased region" description="Low complexity" evidence="1">
    <location>
        <begin position="116"/>
        <end position="126"/>
    </location>
</feature>
<dbReference type="STRING" id="91928.A0A0D2AZA7"/>
<dbReference type="EMBL" id="KN847498">
    <property type="protein sequence ID" value="KIW11800.1"/>
    <property type="molecule type" value="Genomic_DNA"/>
</dbReference>
<feature type="compositionally biased region" description="Acidic residues" evidence="1">
    <location>
        <begin position="99"/>
        <end position="109"/>
    </location>
</feature>
<protein>
    <submittedName>
        <fullName evidence="2">Uncharacterized protein</fullName>
    </submittedName>
</protein>
<feature type="region of interest" description="Disordered" evidence="1">
    <location>
        <begin position="1"/>
        <end position="294"/>
    </location>
</feature>
<sequence length="613" mass="67764">MFEAPAKRRRLSADERAPDTIVTNTGPKIPSPRRPSYLSPTKSSLSRSYPHLVERSSRRSLTGDRGRSLRDEVLQKKPAHTEAPEPDKISQPINAAENPLEETVQDPVEEPAGKEAPSAPTSTRPSARPPSPQKSPQSRSTQPRPSRVHGSQRASHFAQDALSPPIIMPSLVRRTSSNSHSATRSSSNEPELPPTPVQLGLDPAPDKPRGLASSSPRSSRSGSGRFRRRTQSQQPSTSSPLKPKARAHAPKGMEPLASSREEGDEAPESELEPSEDEVTEDLPPELQEKKSSLRSLQEELSRLKKDVEKLDNSVEHDQAGDKVLALLQSLTSDNQILPADVEALPTHRHFNLFAPGNLLLKHTTQLLSRDGQPKLLHNVTAAAPPPWLPNTFACTFNVVVDTETGHVENTRMQDSLREHQPAKAPRRGFFKWAEQRLQSQPGRLDIHRLDVAGVIWGMGKWFSATIERAKVFRHLDLQYVKLATAKYDDNLSMRKESLTQEMTVELSPYLEMTQLEVSAQISRSKKSDVPTSAKIMLVWDLDLDWTGEAVSNVSLGLSGMSTKAETGFKEVFATLYPSNGVLNAFESVWEMIHADGDDEGNAEGQLNGKRKRV</sequence>
<feature type="compositionally biased region" description="Low complexity" evidence="1">
    <location>
        <begin position="134"/>
        <end position="145"/>
    </location>
</feature>